<evidence type="ECO:0008006" key="3">
    <source>
        <dbReference type="Google" id="ProtNLM"/>
    </source>
</evidence>
<dbReference type="RefSeq" id="WP_094486293.1">
    <property type="nucleotide sequence ID" value="NZ_NOXX01000195.1"/>
</dbReference>
<dbReference type="AlphaFoldDB" id="A0A255ZRB1"/>
<gene>
    <name evidence="1" type="ORF">CHX27_08250</name>
</gene>
<sequence>MINKLKDTTISSAINFLGEKIRAKVIVFESDDWGSTRMYSKDAYNNLLKRGYKVDLCPYNRNDRIENDSDITELANVLLSRKDSRGNHPIFTMNQIVCNPDFNKIKQSDYSKYYYETFDQTLGQYNDSKNTLMLMKQGVDEKIFCMQLHGREHINLTSWFKKLRNREPAAMAAFENNMFSVTKTGVVSGKSDNLDAFGQELLISDTHNFEQIISQAQQIFKNTWGYHSRSFIAPCYTWHPNLELICKTNGIDFIQGSTVQRIPIESRKAYKKKYHYTGQQNALKQRYLVRNVSFEPTEKYSENVVENALKQIERAFRFRTPAIISSHRLNYIGSLQPKNREKNLVLLNNLLEKILKKWPDVVFLSTVELGQMINKEQLCAE</sequence>
<evidence type="ECO:0000313" key="1">
    <source>
        <dbReference type="EMBL" id="OYQ43951.1"/>
    </source>
</evidence>
<proteinExistence type="predicted"/>
<organism evidence="1 2">
    <name type="scientific">Flavobacterium aurantiibacter</name>
    <dbReference type="NCBI Taxonomy" id="2023067"/>
    <lineage>
        <taxon>Bacteria</taxon>
        <taxon>Pseudomonadati</taxon>
        <taxon>Bacteroidota</taxon>
        <taxon>Flavobacteriia</taxon>
        <taxon>Flavobacteriales</taxon>
        <taxon>Flavobacteriaceae</taxon>
        <taxon>Flavobacterium</taxon>
    </lineage>
</organism>
<protein>
    <recommendedName>
        <fullName evidence="3">Polysaccharide (De)acetylase</fullName>
    </recommendedName>
</protein>
<name>A0A255ZRB1_9FLAO</name>
<evidence type="ECO:0000313" key="2">
    <source>
        <dbReference type="Proteomes" id="UP000216035"/>
    </source>
</evidence>
<dbReference type="OrthoDB" id="2081174at2"/>
<reference evidence="1 2" key="1">
    <citation type="submission" date="2017-07" db="EMBL/GenBank/DDBJ databases">
        <title>Flavobacterium cyanobacteriorum sp. nov., isolated from cyanobacterial aggregates in a eutrophic lake.</title>
        <authorList>
            <person name="Cai H."/>
        </authorList>
    </citation>
    <scope>NUCLEOTIDE SEQUENCE [LARGE SCALE GENOMIC DNA]</scope>
    <source>
        <strain evidence="1 2">TH167</strain>
    </source>
</reference>
<accession>A0A255ZRB1</accession>
<dbReference type="EMBL" id="NOXX01000195">
    <property type="protein sequence ID" value="OYQ43951.1"/>
    <property type="molecule type" value="Genomic_DNA"/>
</dbReference>
<dbReference type="Proteomes" id="UP000216035">
    <property type="component" value="Unassembled WGS sequence"/>
</dbReference>
<dbReference type="Gene3D" id="3.20.20.370">
    <property type="entry name" value="Glycoside hydrolase/deacetylase"/>
    <property type="match status" value="1"/>
</dbReference>
<comment type="caution">
    <text evidence="1">The sequence shown here is derived from an EMBL/GenBank/DDBJ whole genome shotgun (WGS) entry which is preliminary data.</text>
</comment>
<keyword evidence="2" id="KW-1185">Reference proteome</keyword>